<dbReference type="InterPro" id="IPR020904">
    <property type="entry name" value="Sc_DH/Rdtase_CS"/>
</dbReference>
<dbReference type="InterPro" id="IPR002347">
    <property type="entry name" value="SDR_fam"/>
</dbReference>
<dbReference type="PRINTS" id="PR00080">
    <property type="entry name" value="SDRFAMILY"/>
</dbReference>
<dbReference type="PANTHER" id="PTHR43391:SF86">
    <property type="entry name" value="SHORT-CHAIN DEHYDROGENASE_REDUCTASE FAMILY PROTEIN"/>
    <property type="match status" value="1"/>
</dbReference>
<evidence type="ECO:0000313" key="5">
    <source>
        <dbReference type="Proteomes" id="UP000275408"/>
    </source>
</evidence>
<dbReference type="PROSITE" id="PS00061">
    <property type="entry name" value="ADH_SHORT"/>
    <property type="match status" value="1"/>
</dbReference>
<dbReference type="Pfam" id="PF00106">
    <property type="entry name" value="adh_short"/>
    <property type="match status" value="1"/>
</dbReference>
<sequence>MASPRIVLISGCSTGIGLHTALHLANDAEKRFKVYATMRNLEKKTSLEEEGKERLGKTLVIMCMDVSCDESVKSVVEEIIAKEGKIDVLVNNAGVGCVAPLECMTMEHIKQMFDVNFFGSVRLIQAVLPGMKARQDGYIVNVSSIFGITGGPFNDMYSAAKFAMGGLTESLAPVLKQFNIRISLVEPGPVVTSFISNLKGMVSQVDLSTADKKSIQLMQSVIATMTELTANEGQKSEEIAETIKEILLSAKPHIRYLTNKTYGVDEANSKLSDLTGDKLVEVLEKRFFPK</sequence>
<dbReference type="SUPFAM" id="SSF51735">
    <property type="entry name" value="NAD(P)-binding Rossmann-fold domains"/>
    <property type="match status" value="1"/>
</dbReference>
<proteinExistence type="inferred from homology"/>
<dbReference type="OMA" id="IAKCTQK"/>
<evidence type="ECO:0000256" key="2">
    <source>
        <dbReference type="ARBA" id="ARBA00023002"/>
    </source>
</evidence>
<evidence type="ECO:0008006" key="6">
    <source>
        <dbReference type="Google" id="ProtNLM"/>
    </source>
</evidence>
<gene>
    <name evidence="4" type="ORF">pdam_00011270</name>
</gene>
<evidence type="ECO:0000256" key="3">
    <source>
        <dbReference type="RuleBase" id="RU000363"/>
    </source>
</evidence>
<dbReference type="Gene3D" id="3.40.50.720">
    <property type="entry name" value="NAD(P)-binding Rossmann-like Domain"/>
    <property type="match status" value="1"/>
</dbReference>
<dbReference type="GO" id="GO:0005829">
    <property type="term" value="C:cytosol"/>
    <property type="evidence" value="ECO:0007669"/>
    <property type="project" value="TreeGrafter"/>
</dbReference>
<dbReference type="Proteomes" id="UP000275408">
    <property type="component" value="Unassembled WGS sequence"/>
</dbReference>
<dbReference type="PANTHER" id="PTHR43391">
    <property type="entry name" value="RETINOL DEHYDROGENASE-RELATED"/>
    <property type="match status" value="1"/>
</dbReference>
<dbReference type="EMBL" id="RCHS01003097">
    <property type="protein sequence ID" value="RMX43926.1"/>
    <property type="molecule type" value="Genomic_DNA"/>
</dbReference>
<dbReference type="OrthoDB" id="47007at2759"/>
<reference evidence="4 5" key="1">
    <citation type="journal article" date="2018" name="Sci. Rep.">
        <title>Comparative analysis of the Pocillopora damicornis genome highlights role of immune system in coral evolution.</title>
        <authorList>
            <person name="Cunning R."/>
            <person name="Bay R.A."/>
            <person name="Gillette P."/>
            <person name="Baker A.C."/>
            <person name="Traylor-Knowles N."/>
        </authorList>
    </citation>
    <scope>NUCLEOTIDE SEQUENCE [LARGE SCALE GENOMIC DNA]</scope>
    <source>
        <strain evidence="4">RSMAS</strain>
        <tissue evidence="4">Whole animal</tissue>
    </source>
</reference>
<accession>A0A3M6TRF9</accession>
<keyword evidence="5" id="KW-1185">Reference proteome</keyword>
<organism evidence="4 5">
    <name type="scientific">Pocillopora damicornis</name>
    <name type="common">Cauliflower coral</name>
    <name type="synonym">Millepora damicornis</name>
    <dbReference type="NCBI Taxonomy" id="46731"/>
    <lineage>
        <taxon>Eukaryota</taxon>
        <taxon>Metazoa</taxon>
        <taxon>Cnidaria</taxon>
        <taxon>Anthozoa</taxon>
        <taxon>Hexacorallia</taxon>
        <taxon>Scleractinia</taxon>
        <taxon>Astrocoeniina</taxon>
        <taxon>Pocilloporidae</taxon>
        <taxon>Pocillopora</taxon>
    </lineage>
</organism>
<evidence type="ECO:0000256" key="1">
    <source>
        <dbReference type="ARBA" id="ARBA00006484"/>
    </source>
</evidence>
<evidence type="ECO:0000313" key="4">
    <source>
        <dbReference type="EMBL" id="RMX43926.1"/>
    </source>
</evidence>
<dbReference type="STRING" id="46731.A0A3M6TRF9"/>
<comment type="caution">
    <text evidence="4">The sequence shown here is derived from an EMBL/GenBank/DDBJ whole genome shotgun (WGS) entry which is preliminary data.</text>
</comment>
<dbReference type="AlphaFoldDB" id="A0A3M6TRF9"/>
<comment type="similarity">
    <text evidence="1 3">Belongs to the short-chain dehydrogenases/reductases (SDR) family.</text>
</comment>
<dbReference type="InterPro" id="IPR036291">
    <property type="entry name" value="NAD(P)-bd_dom_sf"/>
</dbReference>
<keyword evidence="2" id="KW-0560">Oxidoreductase</keyword>
<dbReference type="GO" id="GO:0016491">
    <property type="term" value="F:oxidoreductase activity"/>
    <property type="evidence" value="ECO:0007669"/>
    <property type="project" value="UniProtKB-KW"/>
</dbReference>
<name>A0A3M6TRF9_POCDA</name>
<dbReference type="PRINTS" id="PR00081">
    <property type="entry name" value="GDHRDH"/>
</dbReference>
<protein>
    <recommendedName>
        <fullName evidence="6">Retinol dehydrogenase</fullName>
    </recommendedName>
</protein>